<evidence type="ECO:0000313" key="13">
    <source>
        <dbReference type="EMBL" id="ARJ21350.1"/>
    </source>
</evidence>
<gene>
    <name evidence="13" type="ORF">B7492_08870</name>
    <name evidence="14" type="ORF">FC701_09770</name>
</gene>
<feature type="transmembrane region" description="Helical" evidence="11">
    <location>
        <begin position="115"/>
        <end position="134"/>
    </location>
</feature>
<feature type="transmembrane region" description="Helical" evidence="11">
    <location>
        <begin position="289"/>
        <end position="311"/>
    </location>
</feature>
<feature type="transmembrane region" description="Helical" evidence="11">
    <location>
        <begin position="55"/>
        <end position="74"/>
    </location>
</feature>
<dbReference type="EMBL" id="SZOD01000192">
    <property type="protein sequence ID" value="TKI85501.1"/>
    <property type="molecule type" value="Genomic_DNA"/>
</dbReference>
<comment type="subcellular location">
    <subcellularLocation>
        <location evidence="1">Membrane</location>
        <topology evidence="1">Multi-pass membrane protein</topology>
    </subcellularLocation>
</comment>
<evidence type="ECO:0000256" key="8">
    <source>
        <dbReference type="ARBA" id="ARBA00023065"/>
    </source>
</evidence>
<keyword evidence="7" id="KW-0915">Sodium</keyword>
<name>A0A0A0WQ36_BACMY</name>
<dbReference type="InterPro" id="IPR004771">
    <property type="entry name" value="K/H_exchanger"/>
</dbReference>
<reference evidence="13 15" key="1">
    <citation type="submission" date="2017-04" db="EMBL/GenBank/DDBJ databases">
        <title>The Characteristic of a Fine Plant Growth-Promoting Rhizobacteria Bacillus mycoides Gnyt1 and its Whole Genome Sequencing Analysis.</title>
        <authorList>
            <person name="Li J.H."/>
            <person name="Yao T."/>
        </authorList>
    </citation>
    <scope>NUCLEOTIDE SEQUENCE [LARGE SCALE GENOMIC DNA]</scope>
    <source>
        <strain evidence="13 15">Gnyt1</strain>
    </source>
</reference>
<keyword evidence="3" id="KW-0813">Transport</keyword>
<sequence>MEFEFFFQIALILLSTKLAGDLSVRLGQPSVLGKLIVGIVIGPAIFGWIENSELLTQLSNVGVILLMFMAGLETDLEELNANRNSSLAVALGGIVLPFVGGYVAGLVVGMEQGNAVFLGLLLCATSVSISVQTLRDLGKMKTRESTTMLGAAVFDDILVVILLAFAMSFLGTDDVNLTMIILKKVVFFASIILIGWKGVPAIMRWLSPLRVSESIVSAALIICFSFAYFGELLGIAGIIGAFAAGIAISQTNYKHEVEKKVEPIAYAMFVPVFFVSIGMNITFDGIGDQIWFILALTVIAVFTKLIGCGFGARMTGFDAKSSAIIGAGMVSRGEVALIIAGTGLSSGLLAQDYFTAIVIVVILTTMITPPMLKYTFGAKDKAMKASK</sequence>
<protein>
    <submittedName>
        <fullName evidence="14">Cation:proton antiporter</fullName>
    </submittedName>
    <submittedName>
        <fullName evidence="13">Sodium:proton antiporter</fullName>
    </submittedName>
</protein>
<evidence type="ECO:0000313" key="14">
    <source>
        <dbReference type="EMBL" id="TKI85501.1"/>
    </source>
</evidence>
<accession>A0A0A0WQ36</accession>
<accession>A0A1W6A691</accession>
<dbReference type="GO" id="GO:0016020">
    <property type="term" value="C:membrane"/>
    <property type="evidence" value="ECO:0007669"/>
    <property type="project" value="UniProtKB-SubCell"/>
</dbReference>
<dbReference type="AlphaFoldDB" id="A0A0A0WQ36"/>
<feature type="transmembrane region" description="Helical" evidence="11">
    <location>
        <begin position="31"/>
        <end position="49"/>
    </location>
</feature>
<dbReference type="GO" id="GO:0015297">
    <property type="term" value="F:antiporter activity"/>
    <property type="evidence" value="ECO:0007669"/>
    <property type="project" value="UniProtKB-KW"/>
</dbReference>
<dbReference type="GO" id="GO:0008324">
    <property type="term" value="F:monoatomic cation transmembrane transporter activity"/>
    <property type="evidence" value="ECO:0007669"/>
    <property type="project" value="InterPro"/>
</dbReference>
<feature type="transmembrane region" description="Helical" evidence="11">
    <location>
        <begin position="86"/>
        <end position="109"/>
    </location>
</feature>
<dbReference type="Pfam" id="PF00999">
    <property type="entry name" value="Na_H_Exchanger"/>
    <property type="match status" value="1"/>
</dbReference>
<evidence type="ECO:0000256" key="11">
    <source>
        <dbReference type="SAM" id="Phobius"/>
    </source>
</evidence>
<keyword evidence="4" id="KW-0050">Antiport</keyword>
<keyword evidence="10" id="KW-0739">Sodium transport</keyword>
<evidence type="ECO:0000256" key="6">
    <source>
        <dbReference type="ARBA" id="ARBA00022989"/>
    </source>
</evidence>
<dbReference type="GO" id="GO:1902600">
    <property type="term" value="P:proton transmembrane transport"/>
    <property type="evidence" value="ECO:0007669"/>
    <property type="project" value="InterPro"/>
</dbReference>
<dbReference type="OMA" id="AGMFLRQ"/>
<dbReference type="EMBL" id="CP020743">
    <property type="protein sequence ID" value="ARJ21350.1"/>
    <property type="molecule type" value="Genomic_DNA"/>
</dbReference>
<dbReference type="InterPro" id="IPR038770">
    <property type="entry name" value="Na+/solute_symporter_sf"/>
</dbReference>
<evidence type="ECO:0000256" key="7">
    <source>
        <dbReference type="ARBA" id="ARBA00023053"/>
    </source>
</evidence>
<evidence type="ECO:0000259" key="12">
    <source>
        <dbReference type="Pfam" id="PF00999"/>
    </source>
</evidence>
<evidence type="ECO:0000313" key="15">
    <source>
        <dbReference type="Proteomes" id="UP000192932"/>
    </source>
</evidence>
<evidence type="ECO:0000256" key="9">
    <source>
        <dbReference type="ARBA" id="ARBA00023136"/>
    </source>
</evidence>
<keyword evidence="9 11" id="KW-0472">Membrane</keyword>
<feature type="transmembrane region" description="Helical" evidence="11">
    <location>
        <begin position="146"/>
        <end position="171"/>
    </location>
</feature>
<evidence type="ECO:0000256" key="5">
    <source>
        <dbReference type="ARBA" id="ARBA00022692"/>
    </source>
</evidence>
<keyword evidence="6 11" id="KW-1133">Transmembrane helix</keyword>
<organism evidence="13 15">
    <name type="scientific">Bacillus mycoides</name>
    <dbReference type="NCBI Taxonomy" id="1405"/>
    <lineage>
        <taxon>Bacteria</taxon>
        <taxon>Bacillati</taxon>
        <taxon>Bacillota</taxon>
        <taxon>Bacilli</taxon>
        <taxon>Bacillales</taxon>
        <taxon>Bacillaceae</taxon>
        <taxon>Bacillus</taxon>
        <taxon>Bacillus cereus group</taxon>
    </lineage>
</organism>
<keyword evidence="8" id="KW-0406">Ion transport</keyword>
<feature type="transmembrane region" description="Helical" evidence="11">
    <location>
        <begin position="265"/>
        <end position="283"/>
    </location>
</feature>
<feature type="transmembrane region" description="Helical" evidence="11">
    <location>
        <begin position="177"/>
        <end position="199"/>
    </location>
</feature>
<dbReference type="PANTHER" id="PTHR43562">
    <property type="entry name" value="NAPA-TYPE SODIUM/HYDROGEN ANTIPORTER"/>
    <property type="match status" value="1"/>
</dbReference>
<dbReference type="Proteomes" id="UP000305524">
    <property type="component" value="Unassembled WGS sequence"/>
</dbReference>
<proteinExistence type="inferred from homology"/>
<dbReference type="InterPro" id="IPR006153">
    <property type="entry name" value="Cation/H_exchanger_TM"/>
</dbReference>
<reference evidence="14 16" key="2">
    <citation type="journal article" date="2019" name="Environ. Microbiol.">
        <title>An active ?-lactamase is a part of an orchestrated cell wall stress resistance network of Bacillus subtilis and related rhizosphere species.</title>
        <authorList>
            <person name="Bucher T."/>
            <person name="Keren-Paz A."/>
            <person name="Hausser J."/>
            <person name="Olender T."/>
            <person name="Cytryn E."/>
            <person name="Kolodkin-Gal I."/>
        </authorList>
    </citation>
    <scope>NUCLEOTIDE SEQUENCE [LARGE SCALE GENOMIC DNA]</scope>
    <source>
        <strain evidence="14 16">I186</strain>
    </source>
</reference>
<dbReference type="RefSeq" id="WP_002030896.1">
    <property type="nucleotide sequence ID" value="NZ_CP009746.1"/>
</dbReference>
<keyword evidence="5 11" id="KW-0812">Transmembrane</keyword>
<feature type="domain" description="Cation/H+ exchanger transmembrane" evidence="12">
    <location>
        <begin position="14"/>
        <end position="373"/>
    </location>
</feature>
<dbReference type="NCBIfam" id="TIGR00932">
    <property type="entry name" value="2a37"/>
    <property type="match status" value="1"/>
</dbReference>
<evidence type="ECO:0000256" key="2">
    <source>
        <dbReference type="ARBA" id="ARBA00005551"/>
    </source>
</evidence>
<comment type="similarity">
    <text evidence="2">Belongs to the monovalent cation:proton antiporter 2 (CPA2) transporter (TC 2.A.37) family.</text>
</comment>
<dbReference type="GO" id="GO:0006814">
    <property type="term" value="P:sodium ion transport"/>
    <property type="evidence" value="ECO:0007669"/>
    <property type="project" value="UniProtKB-KW"/>
</dbReference>
<evidence type="ECO:0000256" key="3">
    <source>
        <dbReference type="ARBA" id="ARBA00022448"/>
    </source>
</evidence>
<dbReference type="PANTHER" id="PTHR43562:SF3">
    <property type="entry name" value="SODIUM ION_PROTON EXCHANGER (EUROFUNG)"/>
    <property type="match status" value="1"/>
</dbReference>
<evidence type="ECO:0000256" key="4">
    <source>
        <dbReference type="ARBA" id="ARBA00022449"/>
    </source>
</evidence>
<feature type="transmembrane region" description="Helical" evidence="11">
    <location>
        <begin position="353"/>
        <end position="372"/>
    </location>
</feature>
<evidence type="ECO:0000256" key="10">
    <source>
        <dbReference type="ARBA" id="ARBA00023201"/>
    </source>
</evidence>
<dbReference type="Gene3D" id="1.20.1530.20">
    <property type="match status" value="1"/>
</dbReference>
<evidence type="ECO:0000256" key="1">
    <source>
        <dbReference type="ARBA" id="ARBA00004141"/>
    </source>
</evidence>
<dbReference type="Proteomes" id="UP000192932">
    <property type="component" value="Chromosome"/>
</dbReference>
<evidence type="ECO:0000313" key="16">
    <source>
        <dbReference type="Proteomes" id="UP000305524"/>
    </source>
</evidence>
<dbReference type="KEGG" id="bww:bwei_3378"/>